<evidence type="ECO:0000313" key="2">
    <source>
        <dbReference type="Proteomes" id="UP000037178"/>
    </source>
</evidence>
<dbReference type="EMBL" id="LFTY01000002">
    <property type="protein sequence ID" value="KMW56553.1"/>
    <property type="molecule type" value="Genomic_DNA"/>
</dbReference>
<accession>A0A0J9GSS2</accession>
<organism evidence="1 2">
    <name type="scientific">Candidatus Rhodobacter oscarellae</name>
    <dbReference type="NCBI Taxonomy" id="1675527"/>
    <lineage>
        <taxon>Bacteria</taxon>
        <taxon>Pseudomonadati</taxon>
        <taxon>Pseudomonadota</taxon>
        <taxon>Alphaproteobacteria</taxon>
        <taxon>Rhodobacterales</taxon>
        <taxon>Rhodobacter group</taxon>
        <taxon>Rhodobacter</taxon>
    </lineage>
</organism>
<name>A0A0J9GSS2_9RHOB</name>
<protein>
    <submittedName>
        <fullName evidence="1">Uncharacterized protein</fullName>
    </submittedName>
</protein>
<dbReference type="AlphaFoldDB" id="A0A0J9GSS2"/>
<dbReference type="Proteomes" id="UP000037178">
    <property type="component" value="Unassembled WGS sequence"/>
</dbReference>
<gene>
    <name evidence="1" type="ORF">AIOL_001507</name>
</gene>
<evidence type="ECO:0000313" key="1">
    <source>
        <dbReference type="EMBL" id="KMW56553.1"/>
    </source>
</evidence>
<comment type="caution">
    <text evidence="1">The sequence shown here is derived from an EMBL/GenBank/DDBJ whole genome shotgun (WGS) entry which is preliminary data.</text>
</comment>
<sequence length="55" mass="5890">MLQGAGSFIVNVDSSASDRVVVFVTGDNVGINGSPFDIFRAPTLQARYVMRKEGV</sequence>
<dbReference type="PATRIC" id="fig|1675527.3.peg.1598"/>
<reference evidence="1 2" key="1">
    <citation type="submission" date="2015-06" db="EMBL/GenBank/DDBJ databases">
        <title>Draft genome sequence of an Alphaproteobacteria species associated to the Mediterranean sponge Oscarella lobularis.</title>
        <authorList>
            <person name="Jourda C."/>
            <person name="Santini S."/>
            <person name="Claverie J.-M."/>
        </authorList>
    </citation>
    <scope>NUCLEOTIDE SEQUENCE [LARGE SCALE GENOMIC DNA]</scope>
    <source>
        <strain evidence="1">IGS</strain>
    </source>
</reference>
<proteinExistence type="predicted"/>
<keyword evidence="2" id="KW-1185">Reference proteome</keyword>